<evidence type="ECO:0000313" key="1">
    <source>
        <dbReference type="EMBL" id="KAI3767354.1"/>
    </source>
</evidence>
<protein>
    <submittedName>
        <fullName evidence="1">Uncharacterized protein</fullName>
    </submittedName>
</protein>
<sequence>MGSGRDLEWFPLLCWPLPVSVELVAGIGSRCIDDRVVILVGSRCIDDRVAISSGSLLLCWPLPNSVELVAEIGSRCIYDRVVIMVGSRWVEDRVAISSGCHRLAILGQQSVTCVSSDRVAIGMRSGRDLHCSSLFLLLF</sequence>
<organism evidence="1 2">
    <name type="scientific">Cichorium intybus</name>
    <name type="common">Chicory</name>
    <dbReference type="NCBI Taxonomy" id="13427"/>
    <lineage>
        <taxon>Eukaryota</taxon>
        <taxon>Viridiplantae</taxon>
        <taxon>Streptophyta</taxon>
        <taxon>Embryophyta</taxon>
        <taxon>Tracheophyta</taxon>
        <taxon>Spermatophyta</taxon>
        <taxon>Magnoliopsida</taxon>
        <taxon>eudicotyledons</taxon>
        <taxon>Gunneridae</taxon>
        <taxon>Pentapetalae</taxon>
        <taxon>asterids</taxon>
        <taxon>campanulids</taxon>
        <taxon>Asterales</taxon>
        <taxon>Asteraceae</taxon>
        <taxon>Cichorioideae</taxon>
        <taxon>Cichorieae</taxon>
        <taxon>Cichoriinae</taxon>
        <taxon>Cichorium</taxon>
    </lineage>
</organism>
<dbReference type="EMBL" id="CM042011">
    <property type="protein sequence ID" value="KAI3767354.1"/>
    <property type="molecule type" value="Genomic_DNA"/>
</dbReference>
<reference evidence="2" key="1">
    <citation type="journal article" date="2022" name="Mol. Ecol. Resour.">
        <title>The genomes of chicory, endive, great burdock and yacon provide insights into Asteraceae palaeo-polyploidization history and plant inulin production.</title>
        <authorList>
            <person name="Fan W."/>
            <person name="Wang S."/>
            <person name="Wang H."/>
            <person name="Wang A."/>
            <person name="Jiang F."/>
            <person name="Liu H."/>
            <person name="Zhao H."/>
            <person name="Xu D."/>
            <person name="Zhang Y."/>
        </authorList>
    </citation>
    <scope>NUCLEOTIDE SEQUENCE [LARGE SCALE GENOMIC DNA]</scope>
    <source>
        <strain evidence="2">cv. Punajuju</strain>
    </source>
</reference>
<reference evidence="1 2" key="2">
    <citation type="journal article" date="2022" name="Mol. Ecol. Resour.">
        <title>The genomes of chicory, endive, great burdock and yacon provide insights into Asteraceae paleo-polyploidization history and plant inulin production.</title>
        <authorList>
            <person name="Fan W."/>
            <person name="Wang S."/>
            <person name="Wang H."/>
            <person name="Wang A."/>
            <person name="Jiang F."/>
            <person name="Liu H."/>
            <person name="Zhao H."/>
            <person name="Xu D."/>
            <person name="Zhang Y."/>
        </authorList>
    </citation>
    <scope>NUCLEOTIDE SEQUENCE [LARGE SCALE GENOMIC DNA]</scope>
    <source>
        <strain evidence="2">cv. Punajuju</strain>
        <tissue evidence="1">Leaves</tissue>
    </source>
</reference>
<evidence type="ECO:0000313" key="2">
    <source>
        <dbReference type="Proteomes" id="UP001055811"/>
    </source>
</evidence>
<keyword evidence="2" id="KW-1185">Reference proteome</keyword>
<dbReference type="Proteomes" id="UP001055811">
    <property type="component" value="Linkage Group LG03"/>
</dbReference>
<accession>A0ACB9F7X2</accession>
<gene>
    <name evidence="1" type="ORF">L2E82_17449</name>
</gene>
<name>A0ACB9F7X2_CICIN</name>
<comment type="caution">
    <text evidence="1">The sequence shown here is derived from an EMBL/GenBank/DDBJ whole genome shotgun (WGS) entry which is preliminary data.</text>
</comment>
<proteinExistence type="predicted"/>